<proteinExistence type="predicted"/>
<evidence type="ECO:0000256" key="1">
    <source>
        <dbReference type="SAM" id="MobiDB-lite"/>
    </source>
</evidence>
<dbReference type="Proteomes" id="UP001497516">
    <property type="component" value="Chromosome 8"/>
</dbReference>
<dbReference type="AlphaFoldDB" id="A0AAV2G6J6"/>
<organism evidence="2 3">
    <name type="scientific">Linum trigynum</name>
    <dbReference type="NCBI Taxonomy" id="586398"/>
    <lineage>
        <taxon>Eukaryota</taxon>
        <taxon>Viridiplantae</taxon>
        <taxon>Streptophyta</taxon>
        <taxon>Embryophyta</taxon>
        <taxon>Tracheophyta</taxon>
        <taxon>Spermatophyta</taxon>
        <taxon>Magnoliopsida</taxon>
        <taxon>eudicotyledons</taxon>
        <taxon>Gunneridae</taxon>
        <taxon>Pentapetalae</taxon>
        <taxon>rosids</taxon>
        <taxon>fabids</taxon>
        <taxon>Malpighiales</taxon>
        <taxon>Linaceae</taxon>
        <taxon>Linum</taxon>
    </lineage>
</organism>
<accession>A0AAV2G6J6</accession>
<sequence length="96" mass="11077">MRLERMKRQVARNYDKKMPPHGITVGAQVLKRDFRPDAHEGKLAPKWKGPYRVREVVGPGTFKMEHLDGKVVKRTWNAQNLRLYQEGVQMCASAST</sequence>
<dbReference type="EMBL" id="OZ034821">
    <property type="protein sequence ID" value="CAL1405370.1"/>
    <property type="molecule type" value="Genomic_DNA"/>
</dbReference>
<gene>
    <name evidence="2" type="ORF">LTRI10_LOCUS45162</name>
</gene>
<name>A0AAV2G6J6_9ROSI</name>
<feature type="region of interest" description="Disordered" evidence="1">
    <location>
        <begin position="1"/>
        <end position="21"/>
    </location>
</feature>
<evidence type="ECO:0000313" key="3">
    <source>
        <dbReference type="Proteomes" id="UP001497516"/>
    </source>
</evidence>
<reference evidence="2 3" key="1">
    <citation type="submission" date="2024-04" db="EMBL/GenBank/DDBJ databases">
        <authorList>
            <person name="Fracassetti M."/>
        </authorList>
    </citation>
    <scope>NUCLEOTIDE SEQUENCE [LARGE SCALE GENOMIC DNA]</scope>
</reference>
<feature type="compositionally biased region" description="Basic and acidic residues" evidence="1">
    <location>
        <begin position="1"/>
        <end position="18"/>
    </location>
</feature>
<keyword evidence="3" id="KW-1185">Reference proteome</keyword>
<evidence type="ECO:0000313" key="2">
    <source>
        <dbReference type="EMBL" id="CAL1405370.1"/>
    </source>
</evidence>
<protein>
    <submittedName>
        <fullName evidence="2">Uncharacterized protein</fullName>
    </submittedName>
</protein>